<proteinExistence type="predicted"/>
<protein>
    <submittedName>
        <fullName evidence="1">DUF3500 domain-containing protein</fullName>
    </submittedName>
</protein>
<dbReference type="RefSeq" id="WP_172873084.1">
    <property type="nucleotide sequence ID" value="NZ_JABRWL010000001.1"/>
</dbReference>
<dbReference type="PANTHER" id="PTHR37489">
    <property type="entry name" value="DUF3500 DOMAIN-CONTAINING PROTEIN"/>
    <property type="match status" value="1"/>
</dbReference>
<reference evidence="1" key="1">
    <citation type="submission" date="2019-07" db="EMBL/GenBank/DDBJ databases">
        <title>FDA dAtabase for Regulatory Grade micrObial Sequences (FDA-ARGOS): Supporting development and validation of Infectious Disease Dx tests.</title>
        <authorList>
            <person name="Bachman M."/>
            <person name="Young C."/>
            <person name="Tallon L."/>
            <person name="Sadzewicz L."/>
            <person name="Vavikolanu K."/>
            <person name="Mehta A."/>
            <person name="Aluvathingal J."/>
            <person name="Nadendla S."/>
            <person name="Nandy P."/>
            <person name="Geyer C."/>
            <person name="Yan Y."/>
            <person name="Sichtig H."/>
        </authorList>
    </citation>
    <scope>NUCLEOTIDE SEQUENCE</scope>
    <source>
        <strain evidence="1">FDAARGOS_618</strain>
        <plasmid evidence="1">unnamed2</plasmid>
    </source>
</reference>
<comment type="caution">
    <text evidence="1">The sequence shown here is derived from an EMBL/GenBank/DDBJ whole genome shotgun (WGS) entry which is preliminary data.</text>
</comment>
<accession>A0AA44EH13</accession>
<dbReference type="Pfam" id="PF12006">
    <property type="entry name" value="DUF3500"/>
    <property type="match status" value="1"/>
</dbReference>
<dbReference type="PANTHER" id="PTHR37489:SF1">
    <property type="entry name" value="DUF3500 DOMAIN-CONTAINING PROTEIN"/>
    <property type="match status" value="1"/>
</dbReference>
<evidence type="ECO:0000313" key="2">
    <source>
        <dbReference type="Proteomes" id="UP001155820"/>
    </source>
</evidence>
<dbReference type="InterPro" id="IPR021889">
    <property type="entry name" value="DUF3500"/>
</dbReference>
<dbReference type="AlphaFoldDB" id="A0AA44EH13"/>
<organism evidence="1 2">
    <name type="scientific">Agrobacterium pusense</name>
    <dbReference type="NCBI Taxonomy" id="648995"/>
    <lineage>
        <taxon>Bacteria</taxon>
        <taxon>Pseudomonadati</taxon>
        <taxon>Pseudomonadota</taxon>
        <taxon>Alphaproteobacteria</taxon>
        <taxon>Hyphomicrobiales</taxon>
        <taxon>Rhizobiaceae</taxon>
        <taxon>Rhizobium/Agrobacterium group</taxon>
        <taxon>Agrobacterium</taxon>
    </lineage>
</organism>
<dbReference type="EMBL" id="JABRWM010000002">
    <property type="protein sequence ID" value="NRF17922.1"/>
    <property type="molecule type" value="Genomic_DNA"/>
</dbReference>
<keyword evidence="1" id="KW-0614">Plasmid</keyword>
<evidence type="ECO:0000313" key="1">
    <source>
        <dbReference type="EMBL" id="NRF17922.1"/>
    </source>
</evidence>
<sequence>MTTPERELPNTYWAWIGSYGDESPFYYKIHSPVVMLEFDHHSGVFLTNDEPRKCHVHTIARTPNGNDYGRELLRLYLATQDPPIVPGDLKVDVSEVQAIKDKWHL</sequence>
<name>A0AA44EH13_9HYPH</name>
<dbReference type="Proteomes" id="UP001155820">
    <property type="component" value="Unassembled WGS sequence"/>
</dbReference>
<keyword evidence="2" id="KW-1185">Reference proteome</keyword>
<gene>
    <name evidence="1" type="ORF">FOB26_01985</name>
</gene>
<geneLocation type="plasmid" evidence="1">
    <name>unnamed2</name>
</geneLocation>